<dbReference type="Proteomes" id="UP000311469">
    <property type="component" value="Chromosome cSF1"/>
</dbReference>
<dbReference type="RefSeq" id="WP_140042517.1">
    <property type="nucleotide sequence ID" value="NZ_CP041016.1"/>
</dbReference>
<dbReference type="InterPro" id="IPR038576">
    <property type="entry name" value="Methyltransf_Zn-bd_dom_put_sf"/>
</dbReference>
<keyword evidence="3" id="KW-0808">Transferase</keyword>
<protein>
    <submittedName>
        <fullName evidence="3">Class I SAM-dependent methyltransferase</fullName>
    </submittedName>
</protein>
<evidence type="ECO:0000259" key="2">
    <source>
        <dbReference type="Pfam" id="PF08484"/>
    </source>
</evidence>
<sequence length="408" mass="45011">MNCRHCNAPLNHVLIDLGHQPASNAYLTSAMLERSEVYAPLKTFVCDACWLVQLPSFHRSDELFTPDYAYFSSVSPGWVDHARRYVEKMIERFDLTKKDWVVEIASNDGYLLQFVANAGIPCTGIEPTASTAAAARMRGIESVERFFGVELARELVATRGHASLTVANNVLAHVPDINDFAEGFSILLAPEGVATFEFPHLVNLIDQCQFDTIYHEHYSYLSLTAVSKIFAAKGMRIFDVEKIPTHGGSLRVYLCLDTAMTHPELPAVATLLAEEESEGVTTPEYYKSLAIRAEKIKLDLLEFLVDQKKAGKSVAAYGAAAKGNTLLNFAGVHADLVGFVCDAAPSKQGQYLPGSHIPILAPDALYESRPDFVLILPWNIREEIVSQHGAVREWGGHFAVAVPELQIF</sequence>
<dbReference type="Pfam" id="PF08421">
    <property type="entry name" value="Methyltransf_13"/>
    <property type="match status" value="1"/>
</dbReference>
<dbReference type="SUPFAM" id="SSF53335">
    <property type="entry name" value="S-adenosyl-L-methionine-dependent methyltransferases"/>
    <property type="match status" value="1"/>
</dbReference>
<dbReference type="InterPro" id="IPR013630">
    <property type="entry name" value="Methyltransf_Zn-bd_dom_put"/>
</dbReference>
<dbReference type="Gene3D" id="6.10.250.3100">
    <property type="match status" value="1"/>
</dbReference>
<proteinExistence type="predicted"/>
<dbReference type="GO" id="GO:0032259">
    <property type="term" value="P:methylation"/>
    <property type="evidence" value="ECO:0007669"/>
    <property type="project" value="UniProtKB-KW"/>
</dbReference>
<gene>
    <name evidence="3" type="ORF">FIL70_13440</name>
</gene>
<dbReference type="PANTHER" id="PTHR43861">
    <property type="entry name" value="TRANS-ACONITATE 2-METHYLTRANSFERASE-RELATED"/>
    <property type="match status" value="1"/>
</dbReference>
<dbReference type="Pfam" id="PF13489">
    <property type="entry name" value="Methyltransf_23"/>
    <property type="match status" value="1"/>
</dbReference>
<evidence type="ECO:0000259" key="1">
    <source>
        <dbReference type="Pfam" id="PF08421"/>
    </source>
</evidence>
<dbReference type="Gene3D" id="6.20.50.110">
    <property type="entry name" value="Methyltransferase, zinc-binding domain"/>
    <property type="match status" value="1"/>
</dbReference>
<dbReference type="Gene3D" id="3.40.50.720">
    <property type="entry name" value="NAD(P)-binding Rossmann-like Domain"/>
    <property type="match status" value="1"/>
</dbReference>
<keyword evidence="3" id="KW-0489">Methyltransferase</keyword>
<feature type="domain" description="Methyltransferase putative zinc binding" evidence="1">
    <location>
        <begin position="3"/>
        <end position="64"/>
    </location>
</feature>
<dbReference type="InterPro" id="IPR013691">
    <property type="entry name" value="MeTrfase_14"/>
</dbReference>
<dbReference type="AlphaFoldDB" id="A0A5B8CIG0"/>
<dbReference type="EMBL" id="CP041016">
    <property type="protein sequence ID" value="QDC38076.1"/>
    <property type="molecule type" value="Genomic_DNA"/>
</dbReference>
<dbReference type="Pfam" id="PF08484">
    <property type="entry name" value="Methyltransf_14"/>
    <property type="match status" value="1"/>
</dbReference>
<dbReference type="GO" id="GO:0008168">
    <property type="term" value="F:methyltransferase activity"/>
    <property type="evidence" value="ECO:0007669"/>
    <property type="project" value="UniProtKB-KW"/>
</dbReference>
<dbReference type="KEGG" id="sufl:FIL70_13440"/>
<organism evidence="3 4">
    <name type="scientific">Sphingobium fuliginis ATCC 27551</name>
    <dbReference type="NCBI Taxonomy" id="1208342"/>
    <lineage>
        <taxon>Bacteria</taxon>
        <taxon>Pseudomonadati</taxon>
        <taxon>Pseudomonadota</taxon>
        <taxon>Alphaproteobacteria</taxon>
        <taxon>Sphingomonadales</taxon>
        <taxon>Sphingomonadaceae</taxon>
        <taxon>Sphingobium</taxon>
    </lineage>
</organism>
<dbReference type="PANTHER" id="PTHR43861:SF5">
    <property type="entry name" value="BLL5978 PROTEIN"/>
    <property type="match status" value="1"/>
</dbReference>
<evidence type="ECO:0000313" key="3">
    <source>
        <dbReference type="EMBL" id="QDC38076.1"/>
    </source>
</evidence>
<dbReference type="InterPro" id="IPR029063">
    <property type="entry name" value="SAM-dependent_MTases_sf"/>
</dbReference>
<evidence type="ECO:0000313" key="4">
    <source>
        <dbReference type="Proteomes" id="UP000311469"/>
    </source>
</evidence>
<reference evidence="3 4" key="1">
    <citation type="submission" date="2019-06" db="EMBL/GenBank/DDBJ databases">
        <title>Genome organization and adaptive potential of archetypical organophosphate degarding Sphingobium fuliginis ATCC 27551.</title>
        <authorList>
            <person name="Sarwar A."/>
            <person name="Parthasarathy S."/>
            <person name="Singh C."/>
            <person name="Siddavattam D."/>
        </authorList>
    </citation>
    <scope>NUCLEOTIDE SEQUENCE [LARGE SCALE GENOMIC DNA]</scope>
    <source>
        <strain evidence="3 4">ATCC 27551</strain>
    </source>
</reference>
<feature type="domain" description="C-methyltransferase" evidence="2">
    <location>
        <begin position="244"/>
        <end position="403"/>
    </location>
</feature>
<accession>A0A5B8CIG0</accession>
<name>A0A5B8CIG0_SPHSA</name>
<dbReference type="Gene3D" id="3.40.50.150">
    <property type="entry name" value="Vaccinia Virus protein VP39"/>
    <property type="match status" value="1"/>
</dbReference>